<dbReference type="EMBL" id="JAACJK010000222">
    <property type="protein sequence ID" value="KAF5314048.1"/>
    <property type="molecule type" value="Genomic_DNA"/>
</dbReference>
<comment type="caution">
    <text evidence="1">The sequence shown here is derived from an EMBL/GenBank/DDBJ whole genome shotgun (WGS) entry which is preliminary data.</text>
</comment>
<dbReference type="Proteomes" id="UP000541558">
    <property type="component" value="Unassembled WGS sequence"/>
</dbReference>
<protein>
    <submittedName>
        <fullName evidence="1">Uncharacterized protein</fullName>
    </submittedName>
</protein>
<evidence type="ECO:0000313" key="1">
    <source>
        <dbReference type="EMBL" id="KAF5314048.1"/>
    </source>
</evidence>
<accession>A0A8H5B118</accession>
<organism evidence="1 2">
    <name type="scientific">Ephemerocybe angulata</name>
    <dbReference type="NCBI Taxonomy" id="980116"/>
    <lineage>
        <taxon>Eukaryota</taxon>
        <taxon>Fungi</taxon>
        <taxon>Dikarya</taxon>
        <taxon>Basidiomycota</taxon>
        <taxon>Agaricomycotina</taxon>
        <taxon>Agaricomycetes</taxon>
        <taxon>Agaricomycetidae</taxon>
        <taxon>Agaricales</taxon>
        <taxon>Agaricineae</taxon>
        <taxon>Psathyrellaceae</taxon>
        <taxon>Ephemerocybe</taxon>
    </lineage>
</organism>
<proteinExistence type="predicted"/>
<dbReference type="AlphaFoldDB" id="A0A8H5B118"/>
<sequence length="151" mass="17098">MTLRVHERGTHAFLRSVRLPALKSLSVAVTSSWSPQTALTPMTDATRSVVSRSQCSIERFRLEHYLVDYNDVYGIIDALPSLQHLELERKTHRGVPPRPFFSDLQVKGDVLPNIRTFSYVGSGIQAAMVKEGEADFSLFRRAPLTWWLKIG</sequence>
<evidence type="ECO:0000313" key="2">
    <source>
        <dbReference type="Proteomes" id="UP000541558"/>
    </source>
</evidence>
<reference evidence="1 2" key="1">
    <citation type="journal article" date="2020" name="ISME J.">
        <title>Uncovering the hidden diversity of litter-decomposition mechanisms in mushroom-forming fungi.</title>
        <authorList>
            <person name="Floudas D."/>
            <person name="Bentzer J."/>
            <person name="Ahren D."/>
            <person name="Johansson T."/>
            <person name="Persson P."/>
            <person name="Tunlid A."/>
        </authorList>
    </citation>
    <scope>NUCLEOTIDE SEQUENCE [LARGE SCALE GENOMIC DNA]</scope>
    <source>
        <strain evidence="1 2">CBS 175.51</strain>
    </source>
</reference>
<name>A0A8H5B118_9AGAR</name>
<keyword evidence="2" id="KW-1185">Reference proteome</keyword>
<gene>
    <name evidence="1" type="ORF">D9611_006757</name>
</gene>